<reference evidence="4 5" key="1">
    <citation type="submission" date="2024-02" db="EMBL/GenBank/DDBJ databases">
        <authorList>
            <person name="Daric V."/>
            <person name="Darras S."/>
        </authorList>
    </citation>
    <scope>NUCLEOTIDE SEQUENCE [LARGE SCALE GENOMIC DNA]</scope>
</reference>
<comment type="caution">
    <text evidence="4">The sequence shown here is derived from an EMBL/GenBank/DDBJ whole genome shotgun (WGS) entry which is preliminary data.</text>
</comment>
<dbReference type="SMART" id="SM00093">
    <property type="entry name" value="SERPIN"/>
    <property type="match status" value="1"/>
</dbReference>
<sequence>MSSKPATFNNFALSIYQTLAENETGNIFLSPCSVSVTMAMVLLGAKDNTALELKEGLGHCDMDDLEVHCNNLEILKTICDTKNSIVLEIVHKLFPDIAYNLKKEFIENCQMFYESEIESKNFKQKSERSRLEINQWVEDESNGKFKDLLPPGSIDNLTRLVVVNAVYFKGDWMRKFLQKDSMIMDFHINERKCVKSFMMSVKDEFNYYYDCELKVQVLELPYQGNDISLVLFVPDKIFGLKKLEKRLTAEKLMSLISGISKKEVVIAVPKMKLELQYDLVPTLEKMGIKDVFDQNRAKLQNISSGPELFISAVVHRAVIEVNEEGTGTAATTTSIAKSSRFKPIKAEPTKVICNHPFMFVIKHNTSQNILFIGRLSTMSPLNDIVGN</sequence>
<evidence type="ECO:0000313" key="4">
    <source>
        <dbReference type="EMBL" id="CAK8695594.1"/>
    </source>
</evidence>
<evidence type="ECO:0000259" key="3">
    <source>
        <dbReference type="SMART" id="SM00093"/>
    </source>
</evidence>
<dbReference type="CDD" id="cd00172">
    <property type="entry name" value="serpin"/>
    <property type="match status" value="1"/>
</dbReference>
<evidence type="ECO:0000313" key="5">
    <source>
        <dbReference type="Proteomes" id="UP001642483"/>
    </source>
</evidence>
<dbReference type="Gene3D" id="3.30.497.10">
    <property type="entry name" value="Antithrombin, subunit I, domain 2"/>
    <property type="match status" value="1"/>
</dbReference>
<accession>A0ABP0GY59</accession>
<dbReference type="SUPFAM" id="SSF56574">
    <property type="entry name" value="Serpins"/>
    <property type="match status" value="1"/>
</dbReference>
<dbReference type="InterPro" id="IPR023795">
    <property type="entry name" value="Serpin_CS"/>
</dbReference>
<dbReference type="InterPro" id="IPR000215">
    <property type="entry name" value="Serpin_fam"/>
</dbReference>
<dbReference type="Pfam" id="PF00079">
    <property type="entry name" value="Serpin"/>
    <property type="match status" value="1"/>
</dbReference>
<feature type="domain" description="Serpin" evidence="3">
    <location>
        <begin position="13"/>
        <end position="380"/>
    </location>
</feature>
<dbReference type="InterPro" id="IPR023796">
    <property type="entry name" value="Serpin_dom"/>
</dbReference>
<dbReference type="PANTHER" id="PTHR11461:SF211">
    <property type="entry name" value="GH10112P-RELATED"/>
    <property type="match status" value="1"/>
</dbReference>
<dbReference type="Proteomes" id="UP001642483">
    <property type="component" value="Unassembled WGS sequence"/>
</dbReference>
<protein>
    <recommendedName>
        <fullName evidence="3">Serpin domain-containing protein</fullName>
    </recommendedName>
</protein>
<dbReference type="EMBL" id="CAWYQH010000152">
    <property type="protein sequence ID" value="CAK8695594.1"/>
    <property type="molecule type" value="Genomic_DNA"/>
</dbReference>
<comment type="similarity">
    <text evidence="1 2">Belongs to the serpin family.</text>
</comment>
<proteinExistence type="inferred from homology"/>
<dbReference type="InterPro" id="IPR042178">
    <property type="entry name" value="Serpin_sf_1"/>
</dbReference>
<dbReference type="InterPro" id="IPR042185">
    <property type="entry name" value="Serpin_sf_2"/>
</dbReference>
<gene>
    <name evidence="4" type="ORF">CVLEPA_LOCUS28851</name>
</gene>
<dbReference type="InterPro" id="IPR036186">
    <property type="entry name" value="Serpin_sf"/>
</dbReference>
<evidence type="ECO:0000256" key="2">
    <source>
        <dbReference type="RuleBase" id="RU000411"/>
    </source>
</evidence>
<keyword evidence="5" id="KW-1185">Reference proteome</keyword>
<dbReference type="PROSITE" id="PS00284">
    <property type="entry name" value="SERPIN"/>
    <property type="match status" value="1"/>
</dbReference>
<name>A0ABP0GY59_CLALP</name>
<evidence type="ECO:0000256" key="1">
    <source>
        <dbReference type="ARBA" id="ARBA00009500"/>
    </source>
</evidence>
<dbReference type="PANTHER" id="PTHR11461">
    <property type="entry name" value="SERINE PROTEASE INHIBITOR, SERPIN"/>
    <property type="match status" value="1"/>
</dbReference>
<dbReference type="Gene3D" id="2.30.39.10">
    <property type="entry name" value="Alpha-1-antitrypsin, domain 1"/>
    <property type="match status" value="1"/>
</dbReference>
<organism evidence="4 5">
    <name type="scientific">Clavelina lepadiformis</name>
    <name type="common">Light-bulb sea squirt</name>
    <name type="synonym">Ascidia lepadiformis</name>
    <dbReference type="NCBI Taxonomy" id="159417"/>
    <lineage>
        <taxon>Eukaryota</taxon>
        <taxon>Metazoa</taxon>
        <taxon>Chordata</taxon>
        <taxon>Tunicata</taxon>
        <taxon>Ascidiacea</taxon>
        <taxon>Aplousobranchia</taxon>
        <taxon>Clavelinidae</taxon>
        <taxon>Clavelina</taxon>
    </lineage>
</organism>